<organism evidence="2 3">
    <name type="scientific">Pleuronectes platessa</name>
    <name type="common">European plaice</name>
    <dbReference type="NCBI Taxonomy" id="8262"/>
    <lineage>
        <taxon>Eukaryota</taxon>
        <taxon>Metazoa</taxon>
        <taxon>Chordata</taxon>
        <taxon>Craniata</taxon>
        <taxon>Vertebrata</taxon>
        <taxon>Euteleostomi</taxon>
        <taxon>Actinopterygii</taxon>
        <taxon>Neopterygii</taxon>
        <taxon>Teleostei</taxon>
        <taxon>Neoteleostei</taxon>
        <taxon>Acanthomorphata</taxon>
        <taxon>Carangaria</taxon>
        <taxon>Pleuronectiformes</taxon>
        <taxon>Pleuronectoidei</taxon>
        <taxon>Pleuronectidae</taxon>
        <taxon>Pleuronectes</taxon>
    </lineage>
</organism>
<comment type="caution">
    <text evidence="2">The sequence shown here is derived from an EMBL/GenBank/DDBJ whole genome shotgun (WGS) entry which is preliminary data.</text>
</comment>
<name>A0A9N7VUI3_PLEPL</name>
<dbReference type="AlphaFoldDB" id="A0A9N7VUI3"/>
<proteinExistence type="predicted"/>
<accession>A0A9N7VUI3</accession>
<protein>
    <submittedName>
        <fullName evidence="2">Uncharacterized protein</fullName>
    </submittedName>
</protein>
<feature type="region of interest" description="Disordered" evidence="1">
    <location>
        <begin position="78"/>
        <end position="115"/>
    </location>
</feature>
<evidence type="ECO:0000256" key="1">
    <source>
        <dbReference type="SAM" id="MobiDB-lite"/>
    </source>
</evidence>
<dbReference type="EMBL" id="CADEAL010004341">
    <property type="protein sequence ID" value="CAB1457428.1"/>
    <property type="molecule type" value="Genomic_DNA"/>
</dbReference>
<gene>
    <name evidence="2" type="ORF">PLEPLA_LOCUS45252</name>
</gene>
<dbReference type="Proteomes" id="UP001153269">
    <property type="component" value="Unassembled WGS sequence"/>
</dbReference>
<evidence type="ECO:0000313" key="2">
    <source>
        <dbReference type="EMBL" id="CAB1457428.1"/>
    </source>
</evidence>
<keyword evidence="3" id="KW-1185">Reference proteome</keyword>
<evidence type="ECO:0000313" key="3">
    <source>
        <dbReference type="Proteomes" id="UP001153269"/>
    </source>
</evidence>
<reference evidence="2" key="1">
    <citation type="submission" date="2020-03" db="EMBL/GenBank/DDBJ databases">
        <authorList>
            <person name="Weist P."/>
        </authorList>
    </citation>
    <scope>NUCLEOTIDE SEQUENCE</scope>
</reference>
<sequence length="115" mass="12043">MIPVRIKHLVNNMSCFDGTQLTGAPGERRAAGHTQGTHRLEISHRSIMITEENQTYPADVGNPEPVCEVSGSTASLAVSSPGTAGVQPATEQPSARCRPTPAGKPGTDCYEANAT</sequence>